<dbReference type="CDD" id="cd01087">
    <property type="entry name" value="Prolidase"/>
    <property type="match status" value="1"/>
</dbReference>
<feature type="domain" description="Aminopeptidase P N-terminal" evidence="14">
    <location>
        <begin position="23"/>
        <end position="155"/>
    </location>
</feature>
<keyword evidence="16" id="KW-1185">Reference proteome</keyword>
<organism evidence="15 16">
    <name type="scientific">Rhizodiscina lignyota</name>
    <dbReference type="NCBI Taxonomy" id="1504668"/>
    <lineage>
        <taxon>Eukaryota</taxon>
        <taxon>Fungi</taxon>
        <taxon>Dikarya</taxon>
        <taxon>Ascomycota</taxon>
        <taxon>Pezizomycotina</taxon>
        <taxon>Dothideomycetes</taxon>
        <taxon>Pleosporomycetidae</taxon>
        <taxon>Aulographales</taxon>
        <taxon>Rhizodiscinaceae</taxon>
        <taxon>Rhizodiscina</taxon>
    </lineage>
</organism>
<evidence type="ECO:0000256" key="10">
    <source>
        <dbReference type="ARBA" id="ARBA00023049"/>
    </source>
</evidence>
<dbReference type="GO" id="GO:0006508">
    <property type="term" value="P:proteolysis"/>
    <property type="evidence" value="ECO:0007669"/>
    <property type="project" value="UniProtKB-KW"/>
</dbReference>
<dbReference type="EMBL" id="ML978121">
    <property type="protein sequence ID" value="KAF2104331.1"/>
    <property type="molecule type" value="Genomic_DNA"/>
</dbReference>
<dbReference type="GO" id="GO:0030145">
    <property type="term" value="F:manganese ion binding"/>
    <property type="evidence" value="ECO:0007669"/>
    <property type="project" value="InterPro"/>
</dbReference>
<evidence type="ECO:0000256" key="1">
    <source>
        <dbReference type="ARBA" id="ARBA00001424"/>
    </source>
</evidence>
<keyword evidence="11" id="KW-0464">Manganese</keyword>
<keyword evidence="10" id="KW-0482">Metalloprotease</keyword>
<dbReference type="AlphaFoldDB" id="A0A9P4IMM3"/>
<dbReference type="Pfam" id="PF00557">
    <property type="entry name" value="Peptidase_M24"/>
    <property type="match status" value="1"/>
</dbReference>
<keyword evidence="7" id="KW-0645">Protease</keyword>
<comment type="catalytic activity">
    <reaction evidence="1">
        <text>Release of any N-terminal amino acid, including proline, that is linked to proline, even from a dipeptide or tripeptide.</text>
        <dbReference type="EC" id="3.4.11.9"/>
    </reaction>
</comment>
<evidence type="ECO:0000256" key="13">
    <source>
        <dbReference type="ARBA" id="ARBA00032413"/>
    </source>
</evidence>
<evidence type="ECO:0000313" key="15">
    <source>
        <dbReference type="EMBL" id="KAF2104331.1"/>
    </source>
</evidence>
<evidence type="ECO:0000256" key="3">
    <source>
        <dbReference type="ARBA" id="ARBA00002443"/>
    </source>
</evidence>
<dbReference type="InterPro" id="IPR029149">
    <property type="entry name" value="Creatin/AminoP/Spt16_N"/>
</dbReference>
<evidence type="ECO:0000256" key="5">
    <source>
        <dbReference type="ARBA" id="ARBA00012574"/>
    </source>
</evidence>
<comment type="cofactor">
    <cofactor evidence="2">
        <name>Mn(2+)</name>
        <dbReference type="ChEBI" id="CHEBI:29035"/>
    </cofactor>
</comment>
<dbReference type="PANTHER" id="PTHR43226:SF3">
    <property type="entry name" value="XAA-PRO AMINOPEPTIDASE AN0832-RELATED"/>
    <property type="match status" value="1"/>
</dbReference>
<evidence type="ECO:0000256" key="7">
    <source>
        <dbReference type="ARBA" id="ARBA00022670"/>
    </source>
</evidence>
<evidence type="ECO:0000313" key="16">
    <source>
        <dbReference type="Proteomes" id="UP000799772"/>
    </source>
</evidence>
<comment type="similarity">
    <text evidence="4">Belongs to the peptidase M24B family.</text>
</comment>
<dbReference type="InterPro" id="IPR052433">
    <property type="entry name" value="X-Pro_dipept-like"/>
</dbReference>
<gene>
    <name evidence="15" type="ORF">NA57DRAFT_30905</name>
</gene>
<name>A0A9P4IMM3_9PEZI</name>
<evidence type="ECO:0000256" key="11">
    <source>
        <dbReference type="ARBA" id="ARBA00023211"/>
    </source>
</evidence>
<comment type="function">
    <text evidence="3">Catalyzes the removal of a penultimate prolyl residue from the N-termini of peptides.</text>
</comment>
<dbReference type="GO" id="GO:0070006">
    <property type="term" value="F:metalloaminopeptidase activity"/>
    <property type="evidence" value="ECO:0007669"/>
    <property type="project" value="InterPro"/>
</dbReference>
<evidence type="ECO:0000256" key="9">
    <source>
        <dbReference type="ARBA" id="ARBA00022801"/>
    </source>
</evidence>
<dbReference type="Gene3D" id="3.40.350.10">
    <property type="entry name" value="Creatinase/prolidase N-terminal domain"/>
    <property type="match status" value="1"/>
</dbReference>
<reference evidence="15" key="1">
    <citation type="journal article" date="2020" name="Stud. Mycol.">
        <title>101 Dothideomycetes genomes: a test case for predicting lifestyles and emergence of pathogens.</title>
        <authorList>
            <person name="Haridas S."/>
            <person name="Albert R."/>
            <person name="Binder M."/>
            <person name="Bloem J."/>
            <person name="Labutti K."/>
            <person name="Salamov A."/>
            <person name="Andreopoulos B."/>
            <person name="Baker S."/>
            <person name="Barry K."/>
            <person name="Bills G."/>
            <person name="Bluhm B."/>
            <person name="Cannon C."/>
            <person name="Castanera R."/>
            <person name="Culley D."/>
            <person name="Daum C."/>
            <person name="Ezra D."/>
            <person name="Gonzalez J."/>
            <person name="Henrissat B."/>
            <person name="Kuo A."/>
            <person name="Liang C."/>
            <person name="Lipzen A."/>
            <person name="Lutzoni F."/>
            <person name="Magnuson J."/>
            <person name="Mondo S."/>
            <person name="Nolan M."/>
            <person name="Ohm R."/>
            <person name="Pangilinan J."/>
            <person name="Park H.-J."/>
            <person name="Ramirez L."/>
            <person name="Alfaro M."/>
            <person name="Sun H."/>
            <person name="Tritt A."/>
            <person name="Yoshinaga Y."/>
            <person name="Zwiers L.-H."/>
            <person name="Turgeon B."/>
            <person name="Goodwin S."/>
            <person name="Spatafora J."/>
            <person name="Crous P."/>
            <person name="Grigoriev I."/>
        </authorList>
    </citation>
    <scope>NUCLEOTIDE SEQUENCE</scope>
    <source>
        <strain evidence="15">CBS 133067</strain>
    </source>
</reference>
<dbReference type="InterPro" id="IPR000994">
    <property type="entry name" value="Pept_M24"/>
</dbReference>
<evidence type="ECO:0000259" key="14">
    <source>
        <dbReference type="SMART" id="SM01011"/>
    </source>
</evidence>
<dbReference type="InterPro" id="IPR036005">
    <property type="entry name" value="Creatinase/aminopeptidase-like"/>
</dbReference>
<dbReference type="OrthoDB" id="10261878at2759"/>
<keyword evidence="9" id="KW-0378">Hydrolase</keyword>
<evidence type="ECO:0000256" key="8">
    <source>
        <dbReference type="ARBA" id="ARBA00022723"/>
    </source>
</evidence>
<evidence type="ECO:0000256" key="6">
    <source>
        <dbReference type="ARBA" id="ARBA00022438"/>
    </source>
</evidence>
<evidence type="ECO:0000256" key="12">
    <source>
        <dbReference type="ARBA" id="ARBA00030849"/>
    </source>
</evidence>
<dbReference type="SUPFAM" id="SSF53092">
    <property type="entry name" value="Creatinase/prolidase N-terminal domain"/>
    <property type="match status" value="1"/>
</dbReference>
<evidence type="ECO:0000256" key="2">
    <source>
        <dbReference type="ARBA" id="ARBA00001936"/>
    </source>
</evidence>
<dbReference type="Proteomes" id="UP000799772">
    <property type="component" value="Unassembled WGS sequence"/>
</dbReference>
<dbReference type="Pfam" id="PF05195">
    <property type="entry name" value="AMP_N"/>
    <property type="match status" value="1"/>
</dbReference>
<comment type="caution">
    <text evidence="15">The sequence shown here is derived from an EMBL/GenBank/DDBJ whole genome shotgun (WGS) entry which is preliminary data.</text>
</comment>
<dbReference type="SMART" id="SM01011">
    <property type="entry name" value="AMP_N"/>
    <property type="match status" value="1"/>
</dbReference>
<accession>A0A9P4IMM3</accession>
<keyword evidence="8" id="KW-0479">Metal-binding</keyword>
<dbReference type="SUPFAM" id="SSF55920">
    <property type="entry name" value="Creatinase/aminopeptidase"/>
    <property type="match status" value="1"/>
</dbReference>
<dbReference type="Gene3D" id="3.90.230.10">
    <property type="entry name" value="Creatinase/methionine aminopeptidase superfamily"/>
    <property type="match status" value="1"/>
</dbReference>
<dbReference type="EC" id="3.4.11.9" evidence="5"/>
<feature type="non-terminal residue" evidence="15">
    <location>
        <position position="482"/>
    </location>
</feature>
<protein>
    <recommendedName>
        <fullName evidence="5">Xaa-Pro aminopeptidase</fullName>
        <ecNumber evidence="5">3.4.11.9</ecNumber>
    </recommendedName>
    <alternativeName>
        <fullName evidence="12">Aminoacylproline aminopeptidase</fullName>
    </alternativeName>
    <alternativeName>
        <fullName evidence="13">Prolidase</fullName>
    </alternativeName>
</protein>
<dbReference type="InterPro" id="IPR007865">
    <property type="entry name" value="Aminopep_P_N"/>
</dbReference>
<evidence type="ECO:0000256" key="4">
    <source>
        <dbReference type="ARBA" id="ARBA00008766"/>
    </source>
</evidence>
<keyword evidence="6 15" id="KW-0031">Aminopeptidase</keyword>
<dbReference type="PANTHER" id="PTHR43226">
    <property type="entry name" value="XAA-PRO AMINOPEPTIDASE 3"/>
    <property type="match status" value="1"/>
</dbReference>
<proteinExistence type="inferred from homology"/>
<sequence>MAGVEFIPSQIFLTASSSLDKYPGKQQHAQNVARKLGANNGLLYLPGQGKVFREDSDMEVPFRQRRYFYYLSGVDEPDCHLTYDIRRDVLTLFIPPINPERVIWSGRGSTVDEAYDKYDVDRVQLSDAVSETVAKWTKKNIGTVYILHPTQEAFPGQNKLPRVDFTRLQMAIDHCRVIKDPHEIKLIRKANEISADAHRTILTNVRGLTNEAQVEGIFKDMCISKGAKHQAYAPICGSGENAATLHYVKNDEPLEGRQLMVLDAGAEWELYASDVTRTFPLHGEWSEEAQATYSLVQSMQEACIKKIKPGVRFLDIHALAHQIAVTGLLELGILHGGNAKEILEAGTSLAFFPHGLGHHLGLETHDVSDTPINSVWTYQDPTCEKVRSGLVTELCKAPVDARSGGLEEGMVVTVEPGIYFSRFAIQQFLQSPEHSKYINKEEVEKYYSVGGVRIEDNILVTAGGYENLTTAPKGEEMMRMIR</sequence>